<name>A0A9K3D6N4_9EUKA</name>
<evidence type="ECO:0000313" key="3">
    <source>
        <dbReference type="Proteomes" id="UP000265618"/>
    </source>
</evidence>
<dbReference type="OrthoDB" id="289038at2759"/>
<dbReference type="InterPro" id="IPR050164">
    <property type="entry name" value="Peptidase_C19"/>
</dbReference>
<sequence length="276" mass="30855">RDVVTEVFGGTSGKRFVGKGECTHQRHGDPSPFHVHYTVAKGVADLDSGLRESLLPSEVPVRCESCQDNVPTDMFTTIQQLPNTLVLSLKRFYYDMDKQQDTKVNSTLVFPDTLDMAQYIECDDESDTTQAATQYTLQGVVVHSGVAGSGHYYAYTRVPGSDGMFYELNDSTVRKVSSAHMQSSSYGQTKGTSAYILMYGRDTQSQTAETPPVHICDSDLTREKALASQVSQVLNYRLIQWLGERVMEIVQDVHRVRWNDDFHDTVVRLIGTIHGN</sequence>
<dbReference type="GO" id="GO:0016579">
    <property type="term" value="P:protein deubiquitination"/>
    <property type="evidence" value="ECO:0007669"/>
    <property type="project" value="InterPro"/>
</dbReference>
<dbReference type="GO" id="GO:0005634">
    <property type="term" value="C:nucleus"/>
    <property type="evidence" value="ECO:0007669"/>
    <property type="project" value="TreeGrafter"/>
</dbReference>
<dbReference type="Gene3D" id="3.90.70.10">
    <property type="entry name" value="Cysteine proteinases"/>
    <property type="match status" value="1"/>
</dbReference>
<dbReference type="GO" id="GO:0004843">
    <property type="term" value="F:cysteine-type deubiquitinase activity"/>
    <property type="evidence" value="ECO:0007669"/>
    <property type="project" value="InterPro"/>
</dbReference>
<proteinExistence type="predicted"/>
<dbReference type="SUPFAM" id="SSF54001">
    <property type="entry name" value="Cysteine proteinases"/>
    <property type="match status" value="1"/>
</dbReference>
<keyword evidence="3" id="KW-1185">Reference proteome</keyword>
<dbReference type="GO" id="GO:0005829">
    <property type="term" value="C:cytosol"/>
    <property type="evidence" value="ECO:0007669"/>
    <property type="project" value="TreeGrafter"/>
</dbReference>
<feature type="non-terminal residue" evidence="2">
    <location>
        <position position="276"/>
    </location>
</feature>
<dbReference type="PANTHER" id="PTHR24006:SF747">
    <property type="entry name" value="UBIQUITIN CARBOXYL-TERMINAL HYDROLASE 20"/>
    <property type="match status" value="1"/>
</dbReference>
<dbReference type="Pfam" id="PF00443">
    <property type="entry name" value="UCH"/>
    <property type="match status" value="1"/>
</dbReference>
<organism evidence="2 3">
    <name type="scientific">Kipferlia bialata</name>
    <dbReference type="NCBI Taxonomy" id="797122"/>
    <lineage>
        <taxon>Eukaryota</taxon>
        <taxon>Metamonada</taxon>
        <taxon>Carpediemonas-like organisms</taxon>
        <taxon>Kipferlia</taxon>
    </lineage>
</organism>
<dbReference type="PANTHER" id="PTHR24006">
    <property type="entry name" value="UBIQUITIN CARBOXYL-TERMINAL HYDROLASE"/>
    <property type="match status" value="1"/>
</dbReference>
<dbReference type="InterPro" id="IPR018200">
    <property type="entry name" value="USP_CS"/>
</dbReference>
<dbReference type="AlphaFoldDB" id="A0A9K3D6N4"/>
<dbReference type="PROSITE" id="PS00973">
    <property type="entry name" value="USP_2"/>
    <property type="match status" value="1"/>
</dbReference>
<dbReference type="PROSITE" id="PS50235">
    <property type="entry name" value="USP_3"/>
    <property type="match status" value="1"/>
</dbReference>
<dbReference type="InterPro" id="IPR001394">
    <property type="entry name" value="Peptidase_C19_UCH"/>
</dbReference>
<gene>
    <name evidence="2" type="ORF">KIPB_012771</name>
</gene>
<feature type="domain" description="USP" evidence="1">
    <location>
        <begin position="1"/>
        <end position="202"/>
    </location>
</feature>
<dbReference type="InterPro" id="IPR038765">
    <property type="entry name" value="Papain-like_cys_pep_sf"/>
</dbReference>
<dbReference type="Proteomes" id="UP000265618">
    <property type="component" value="Unassembled WGS sequence"/>
</dbReference>
<comment type="caution">
    <text evidence="2">The sequence shown here is derived from an EMBL/GenBank/DDBJ whole genome shotgun (WGS) entry which is preliminary data.</text>
</comment>
<reference evidence="2 3" key="1">
    <citation type="journal article" date="2018" name="PLoS ONE">
        <title>The draft genome of Kipferlia bialata reveals reductive genome evolution in fornicate parasites.</title>
        <authorList>
            <person name="Tanifuji G."/>
            <person name="Takabayashi S."/>
            <person name="Kume K."/>
            <person name="Takagi M."/>
            <person name="Nakayama T."/>
            <person name="Kamikawa R."/>
            <person name="Inagaki Y."/>
            <person name="Hashimoto T."/>
        </authorList>
    </citation>
    <scope>NUCLEOTIDE SEQUENCE [LARGE SCALE GENOMIC DNA]</scope>
    <source>
        <strain evidence="2">NY0173</strain>
    </source>
</reference>
<evidence type="ECO:0000313" key="2">
    <source>
        <dbReference type="EMBL" id="GIQ90108.1"/>
    </source>
</evidence>
<accession>A0A9K3D6N4</accession>
<protein>
    <recommendedName>
        <fullName evidence="1">USP domain-containing protein</fullName>
    </recommendedName>
</protein>
<dbReference type="InterPro" id="IPR028889">
    <property type="entry name" value="USP"/>
</dbReference>
<dbReference type="EMBL" id="BDIP01005770">
    <property type="protein sequence ID" value="GIQ90108.1"/>
    <property type="molecule type" value="Genomic_DNA"/>
</dbReference>
<evidence type="ECO:0000259" key="1">
    <source>
        <dbReference type="PROSITE" id="PS50235"/>
    </source>
</evidence>